<dbReference type="Pfam" id="PF19268">
    <property type="entry name" value="CIS_TMP"/>
    <property type="match status" value="1"/>
</dbReference>
<dbReference type="AlphaFoldDB" id="A0A840K6I3"/>
<feature type="compositionally biased region" description="Polar residues" evidence="1">
    <location>
        <begin position="308"/>
        <end position="317"/>
    </location>
</feature>
<protein>
    <submittedName>
        <fullName evidence="2">Uncharacterized protein</fullName>
    </submittedName>
</protein>
<name>A0A840K6I3_9FLAO</name>
<dbReference type="EMBL" id="JACHLE010000001">
    <property type="protein sequence ID" value="MBB4804819.1"/>
    <property type="molecule type" value="Genomic_DNA"/>
</dbReference>
<gene>
    <name evidence="2" type="ORF">HNP38_000091</name>
</gene>
<evidence type="ECO:0000313" key="2">
    <source>
        <dbReference type="EMBL" id="MBB4804819.1"/>
    </source>
</evidence>
<sequence length="493" mass="56844">MHLLQQHIMNVQCSSQPLGKEIQNTLSDVLEKEFYPKLEILLDKYSVENYTWTIDQLTVELPAVSPKEWKKELVNQSLTRIEDYLKNHFREVSHNGNEEILEKLGFETVAFHSVNLLIGYLKTGIIAENSFSGNINEIVKAIEISGAFIEKLLKVFHSHKKAFIRYYFNIPDFFREKIKVEMIGYPDASGPLSGFINFFKAEIEFSSVEEMEHWVENSGLYSERTEEDDDTLSGKKYNIENQEFSRENERDIQNEEGEHLELNKNNRKTGSQETHKGNNDGGNEENTQNKKTEKKSNQKNGNNKDVENNSTTEKQEMSSSILMASPLYVENAGLVILHPFLSTLFKKLDMCHDEAWTDKKSQHKAILLTQYLITGQEIFFENELVLNKLLCGFPIDEVVNTRQKISRKEKETCNDLLLAVIEHWAMLKGSSVSALRETFLQRAGKLSAGSESHFPELWVEEKGVDVLLSGLPWGIGMIQTPWMENYMNVYWTY</sequence>
<dbReference type="Proteomes" id="UP000592180">
    <property type="component" value="Unassembled WGS sequence"/>
</dbReference>
<proteinExistence type="predicted"/>
<accession>A0A840K6I3</accession>
<evidence type="ECO:0000313" key="3">
    <source>
        <dbReference type="Proteomes" id="UP000592180"/>
    </source>
</evidence>
<organism evidence="2 3">
    <name type="scientific">Chryseobacterium defluvii</name>
    <dbReference type="NCBI Taxonomy" id="160396"/>
    <lineage>
        <taxon>Bacteria</taxon>
        <taxon>Pseudomonadati</taxon>
        <taxon>Bacteroidota</taxon>
        <taxon>Flavobacteriia</taxon>
        <taxon>Flavobacteriales</taxon>
        <taxon>Weeksellaceae</taxon>
        <taxon>Chryseobacterium group</taxon>
        <taxon>Chryseobacterium</taxon>
    </lineage>
</organism>
<dbReference type="RefSeq" id="WP_184182803.1">
    <property type="nucleotide sequence ID" value="NZ_JACHLE010000001.1"/>
</dbReference>
<feature type="region of interest" description="Disordered" evidence="1">
    <location>
        <begin position="219"/>
        <end position="317"/>
    </location>
</feature>
<keyword evidence="3" id="KW-1185">Reference proteome</keyword>
<dbReference type="InterPro" id="IPR045538">
    <property type="entry name" value="CIS_TMP"/>
</dbReference>
<feature type="compositionally biased region" description="Basic and acidic residues" evidence="1">
    <location>
        <begin position="287"/>
        <end position="307"/>
    </location>
</feature>
<evidence type="ECO:0000256" key="1">
    <source>
        <dbReference type="SAM" id="MobiDB-lite"/>
    </source>
</evidence>
<feature type="compositionally biased region" description="Basic and acidic residues" evidence="1">
    <location>
        <begin position="243"/>
        <end position="264"/>
    </location>
</feature>
<reference evidence="2 3" key="1">
    <citation type="submission" date="2020-08" db="EMBL/GenBank/DDBJ databases">
        <title>Functional genomics of gut bacteria from endangered species of beetles.</title>
        <authorList>
            <person name="Carlos-Shanley C."/>
        </authorList>
    </citation>
    <scope>NUCLEOTIDE SEQUENCE [LARGE SCALE GENOMIC DNA]</scope>
    <source>
        <strain evidence="2 3">S00151</strain>
    </source>
</reference>
<comment type="caution">
    <text evidence="2">The sequence shown here is derived from an EMBL/GenBank/DDBJ whole genome shotgun (WGS) entry which is preliminary data.</text>
</comment>